<protein>
    <submittedName>
        <fullName evidence="1">Uncharacterized protein</fullName>
    </submittedName>
</protein>
<dbReference type="Proteomes" id="UP001153636">
    <property type="component" value="Chromosome 2"/>
</dbReference>
<keyword evidence="2" id="KW-1185">Reference proteome</keyword>
<gene>
    <name evidence="1" type="ORF">PSYICH_LOCUS7548</name>
</gene>
<reference evidence="1" key="1">
    <citation type="submission" date="2022-01" db="EMBL/GenBank/DDBJ databases">
        <authorList>
            <person name="King R."/>
        </authorList>
    </citation>
    <scope>NUCLEOTIDE SEQUENCE</scope>
</reference>
<evidence type="ECO:0000313" key="2">
    <source>
        <dbReference type="Proteomes" id="UP001153636"/>
    </source>
</evidence>
<dbReference type="OrthoDB" id="6704657at2759"/>
<dbReference type="EMBL" id="OV651814">
    <property type="protein sequence ID" value="CAH1105519.1"/>
    <property type="molecule type" value="Genomic_DNA"/>
</dbReference>
<name>A0A9P0CV31_9CUCU</name>
<organism evidence="1 2">
    <name type="scientific">Psylliodes chrysocephalus</name>
    <dbReference type="NCBI Taxonomy" id="3402493"/>
    <lineage>
        <taxon>Eukaryota</taxon>
        <taxon>Metazoa</taxon>
        <taxon>Ecdysozoa</taxon>
        <taxon>Arthropoda</taxon>
        <taxon>Hexapoda</taxon>
        <taxon>Insecta</taxon>
        <taxon>Pterygota</taxon>
        <taxon>Neoptera</taxon>
        <taxon>Endopterygota</taxon>
        <taxon>Coleoptera</taxon>
        <taxon>Polyphaga</taxon>
        <taxon>Cucujiformia</taxon>
        <taxon>Chrysomeloidea</taxon>
        <taxon>Chrysomelidae</taxon>
        <taxon>Galerucinae</taxon>
        <taxon>Alticini</taxon>
        <taxon>Psylliodes</taxon>
    </lineage>
</organism>
<dbReference type="AlphaFoldDB" id="A0A9P0CV31"/>
<dbReference type="PANTHER" id="PTHR10773:SF19">
    <property type="match status" value="1"/>
</dbReference>
<evidence type="ECO:0000313" key="1">
    <source>
        <dbReference type="EMBL" id="CAH1105519.1"/>
    </source>
</evidence>
<sequence length="195" mass="22520">MDMQAVFLEPKSNVSALYYKIKLAVIDFTFYDLKTEDESCFVCNESEGGLTASVYASNIMNFLARGTDKHQVPYIIYSYGCTSRNRNVTLSNALLNLALFLKNITIFQKYLERGHIQMKCDSMHSTIERQIKNAIINVSADCITIFRAARKNPSPYKVEYLNHQFFKDISSLQYYPSIRPRTSVTVNCIRQLRYD</sequence>
<proteinExistence type="predicted"/>
<accession>A0A9P0CV31</accession>
<dbReference type="PANTHER" id="PTHR10773">
    <property type="entry name" value="DNA-DIRECTED RNA POLYMERASES I, II, AND III SUBUNIT RPABC2"/>
    <property type="match status" value="1"/>
</dbReference>